<dbReference type="AlphaFoldDB" id="A0A0E0B827"/>
<dbReference type="Gramene" id="OGLUM10G02970.1">
    <property type="protein sequence ID" value="OGLUM10G02970.1"/>
    <property type="gene ID" value="OGLUM10G02970"/>
</dbReference>
<protein>
    <submittedName>
        <fullName evidence="1">Uncharacterized protein</fullName>
    </submittedName>
</protein>
<reference evidence="1" key="1">
    <citation type="submission" date="2015-04" db="UniProtKB">
        <authorList>
            <consortium name="EnsemblPlants"/>
        </authorList>
    </citation>
    <scope>IDENTIFICATION</scope>
</reference>
<accession>A0A0E0B827</accession>
<evidence type="ECO:0000313" key="2">
    <source>
        <dbReference type="Proteomes" id="UP000026961"/>
    </source>
</evidence>
<sequence length="93" mass="10700">MTLTTIYSNIPLSKCEQRKHLDWRRNRQECSIRMIALCAVIDVAKAKGARELWSMKPFVERSSWTNGTRGRARDEDGDTIAAVIEEDDTEEPM</sequence>
<reference evidence="1" key="2">
    <citation type="submission" date="2018-05" db="EMBL/GenBank/DDBJ databases">
        <title>OgluRS3 (Oryza glumaepatula Reference Sequence Version 3).</title>
        <authorList>
            <person name="Zhang J."/>
            <person name="Kudrna D."/>
            <person name="Lee S."/>
            <person name="Talag J."/>
            <person name="Welchert J."/>
            <person name="Wing R.A."/>
        </authorList>
    </citation>
    <scope>NUCLEOTIDE SEQUENCE [LARGE SCALE GENOMIC DNA]</scope>
</reference>
<dbReference type="EnsemblPlants" id="OGLUM10G02970.1">
    <property type="protein sequence ID" value="OGLUM10G02970.1"/>
    <property type="gene ID" value="OGLUM10G02970"/>
</dbReference>
<name>A0A0E0B827_9ORYZ</name>
<dbReference type="HOGENOM" id="CLU_2403198_0_0_1"/>
<keyword evidence="2" id="KW-1185">Reference proteome</keyword>
<organism evidence="1">
    <name type="scientific">Oryza glumipatula</name>
    <dbReference type="NCBI Taxonomy" id="40148"/>
    <lineage>
        <taxon>Eukaryota</taxon>
        <taxon>Viridiplantae</taxon>
        <taxon>Streptophyta</taxon>
        <taxon>Embryophyta</taxon>
        <taxon>Tracheophyta</taxon>
        <taxon>Spermatophyta</taxon>
        <taxon>Magnoliopsida</taxon>
        <taxon>Liliopsida</taxon>
        <taxon>Poales</taxon>
        <taxon>Poaceae</taxon>
        <taxon>BOP clade</taxon>
        <taxon>Oryzoideae</taxon>
        <taxon>Oryzeae</taxon>
        <taxon>Oryzinae</taxon>
        <taxon>Oryza</taxon>
    </lineage>
</organism>
<evidence type="ECO:0000313" key="1">
    <source>
        <dbReference type="EnsemblPlants" id="OGLUM10G02970.1"/>
    </source>
</evidence>
<dbReference type="Proteomes" id="UP000026961">
    <property type="component" value="Chromosome 10"/>
</dbReference>
<proteinExistence type="predicted"/>